<dbReference type="RefSeq" id="WP_160795222.1">
    <property type="nucleotide sequence ID" value="NZ_WSSB01000003.1"/>
</dbReference>
<name>A0A845BLK7_9NEIS</name>
<organism evidence="8 9">
    <name type="scientific">Craterilacuibacter sinensis</name>
    <dbReference type="NCBI Taxonomy" id="2686017"/>
    <lineage>
        <taxon>Bacteria</taxon>
        <taxon>Pseudomonadati</taxon>
        <taxon>Pseudomonadota</taxon>
        <taxon>Betaproteobacteria</taxon>
        <taxon>Neisseriales</taxon>
        <taxon>Neisseriaceae</taxon>
        <taxon>Craterilacuibacter</taxon>
    </lineage>
</organism>
<proteinExistence type="predicted"/>
<dbReference type="PANTHER" id="PTHR30485:SF2">
    <property type="entry name" value="BLL0597 PROTEIN"/>
    <property type="match status" value="1"/>
</dbReference>
<dbReference type="GO" id="GO:0009055">
    <property type="term" value="F:electron transfer activity"/>
    <property type="evidence" value="ECO:0007669"/>
    <property type="project" value="InterPro"/>
</dbReference>
<comment type="caution">
    <text evidence="8">The sequence shown here is derived from an EMBL/GenBank/DDBJ whole genome shotgun (WGS) entry which is preliminary data.</text>
</comment>
<evidence type="ECO:0000256" key="3">
    <source>
        <dbReference type="ARBA" id="ARBA00022692"/>
    </source>
</evidence>
<dbReference type="InterPro" id="IPR051542">
    <property type="entry name" value="Hydrogenase_cytochrome"/>
</dbReference>
<feature type="transmembrane region" description="Helical" evidence="6">
    <location>
        <begin position="12"/>
        <end position="29"/>
    </location>
</feature>
<evidence type="ECO:0000256" key="6">
    <source>
        <dbReference type="SAM" id="Phobius"/>
    </source>
</evidence>
<gene>
    <name evidence="8" type="ORF">GQF02_04740</name>
</gene>
<evidence type="ECO:0000313" key="8">
    <source>
        <dbReference type="EMBL" id="MXR36280.1"/>
    </source>
</evidence>
<protein>
    <submittedName>
        <fullName evidence="8">Hydrogenase</fullName>
    </submittedName>
</protein>
<evidence type="ECO:0000256" key="2">
    <source>
        <dbReference type="ARBA" id="ARBA00022475"/>
    </source>
</evidence>
<sequence>MKQLVKVWDLPTRVFHWVLVLLFAGMWFTGNQSGNWMEWHLRGGVALAALLLYRVIWGVLGSETARFSDFIKGPQAIRRYLKGELKESEQPGHNPLGGWMVVVMLLVLGTQVVTGLFSADVNAYLYDGPLASSISSELAEQMNSWHRLNFNLLLALVGLHLTAIVLYRVLKKQNLVKAMLTGYKSIEGEAPTLYFAPTVIALVTLVVACGAVYFVLTRF</sequence>
<keyword evidence="3 6" id="KW-0812">Transmembrane</keyword>
<accession>A0A845BLK7</accession>
<keyword evidence="5 6" id="KW-0472">Membrane</keyword>
<dbReference type="GO" id="GO:0022904">
    <property type="term" value="P:respiratory electron transport chain"/>
    <property type="evidence" value="ECO:0007669"/>
    <property type="project" value="InterPro"/>
</dbReference>
<evidence type="ECO:0000259" key="7">
    <source>
        <dbReference type="Pfam" id="PF01292"/>
    </source>
</evidence>
<dbReference type="GO" id="GO:0020037">
    <property type="term" value="F:heme binding"/>
    <property type="evidence" value="ECO:0007669"/>
    <property type="project" value="TreeGrafter"/>
</dbReference>
<dbReference type="GO" id="GO:0005886">
    <property type="term" value="C:plasma membrane"/>
    <property type="evidence" value="ECO:0007669"/>
    <property type="project" value="UniProtKB-SubCell"/>
</dbReference>
<feature type="transmembrane region" description="Helical" evidence="6">
    <location>
        <begin position="191"/>
        <end position="216"/>
    </location>
</feature>
<dbReference type="PANTHER" id="PTHR30485">
    <property type="entry name" value="NI/FE-HYDROGENASE 1 B-TYPE CYTOCHROME SUBUNIT"/>
    <property type="match status" value="1"/>
</dbReference>
<feature type="transmembrane region" description="Helical" evidence="6">
    <location>
        <begin position="96"/>
        <end position="117"/>
    </location>
</feature>
<dbReference type="AlphaFoldDB" id="A0A845BLK7"/>
<dbReference type="EMBL" id="WSSB01000003">
    <property type="protein sequence ID" value="MXR36280.1"/>
    <property type="molecule type" value="Genomic_DNA"/>
</dbReference>
<evidence type="ECO:0000256" key="4">
    <source>
        <dbReference type="ARBA" id="ARBA00022989"/>
    </source>
</evidence>
<keyword evidence="2" id="KW-1003">Cell membrane</keyword>
<dbReference type="InterPro" id="IPR011577">
    <property type="entry name" value="Cyt_b561_bac/Ni-Hgenase"/>
</dbReference>
<reference evidence="8 9" key="1">
    <citation type="submission" date="2019-12" db="EMBL/GenBank/DDBJ databases">
        <title>Neisseriaceae gen. nov. sp. Genome sequencing and assembly.</title>
        <authorList>
            <person name="Liu Z."/>
            <person name="Li A."/>
        </authorList>
    </citation>
    <scope>NUCLEOTIDE SEQUENCE [LARGE SCALE GENOMIC DNA]</scope>
    <source>
        <strain evidence="8 9">B2N2-7</strain>
    </source>
</reference>
<feature type="domain" description="Cytochrome b561 bacterial/Ni-hydrogenase" evidence="7">
    <location>
        <begin position="7"/>
        <end position="182"/>
    </location>
</feature>
<evidence type="ECO:0000256" key="1">
    <source>
        <dbReference type="ARBA" id="ARBA00004651"/>
    </source>
</evidence>
<dbReference type="Gene3D" id="1.20.950.20">
    <property type="entry name" value="Transmembrane di-heme cytochromes, Chain C"/>
    <property type="match status" value="1"/>
</dbReference>
<evidence type="ECO:0000313" key="9">
    <source>
        <dbReference type="Proteomes" id="UP000467214"/>
    </source>
</evidence>
<dbReference type="InterPro" id="IPR016174">
    <property type="entry name" value="Di-haem_cyt_TM"/>
</dbReference>
<dbReference type="Pfam" id="PF01292">
    <property type="entry name" value="Ni_hydr_CYTB"/>
    <property type="match status" value="1"/>
</dbReference>
<evidence type="ECO:0000256" key="5">
    <source>
        <dbReference type="ARBA" id="ARBA00023136"/>
    </source>
</evidence>
<comment type="subcellular location">
    <subcellularLocation>
        <location evidence="1">Cell membrane</location>
        <topology evidence="1">Multi-pass membrane protein</topology>
    </subcellularLocation>
</comment>
<keyword evidence="9" id="KW-1185">Reference proteome</keyword>
<dbReference type="SUPFAM" id="SSF81342">
    <property type="entry name" value="Transmembrane di-heme cytochromes"/>
    <property type="match status" value="1"/>
</dbReference>
<dbReference type="Proteomes" id="UP000467214">
    <property type="component" value="Unassembled WGS sequence"/>
</dbReference>
<keyword evidence="4 6" id="KW-1133">Transmembrane helix</keyword>
<feature type="transmembrane region" description="Helical" evidence="6">
    <location>
        <begin position="150"/>
        <end position="170"/>
    </location>
</feature>